<keyword evidence="4" id="KW-1185">Reference proteome</keyword>
<gene>
    <name evidence="3" type="ORF">QR695_07370</name>
</gene>
<dbReference type="CDD" id="cd16342">
    <property type="entry name" value="FusC_FusB"/>
    <property type="match status" value="1"/>
</dbReference>
<organism evidence="3 4">
    <name type="scientific">Exiguobacterium mexicanum</name>
    <dbReference type="NCBI Taxonomy" id="340146"/>
    <lineage>
        <taxon>Bacteria</taxon>
        <taxon>Bacillati</taxon>
        <taxon>Bacillota</taxon>
        <taxon>Bacilli</taxon>
        <taxon>Bacillales</taxon>
        <taxon>Bacillales Family XII. Incertae Sedis</taxon>
        <taxon>Exiguobacterium</taxon>
    </lineage>
</organism>
<dbReference type="GO" id="GO:0003746">
    <property type="term" value="F:translation elongation factor activity"/>
    <property type="evidence" value="ECO:0007669"/>
    <property type="project" value="UniProtKB-KW"/>
</dbReference>
<name>A0ABT7MNT0_9BACL</name>
<reference evidence="3 4" key="1">
    <citation type="submission" date="2023-06" db="EMBL/GenBank/DDBJ databases">
        <title>Influencing factors and mechanism of Cr(VI) reduction by facultative anaerobic Exiguobacterium sp. PY14.</title>
        <authorList>
            <person name="Zou L."/>
        </authorList>
    </citation>
    <scope>NUCLEOTIDE SEQUENCE [LARGE SCALE GENOMIC DNA]</scope>
    <source>
        <strain evidence="3 4">PY14</strain>
    </source>
</reference>
<accession>A0ABT7MNT0</accession>
<dbReference type="EMBL" id="JASWER010000005">
    <property type="protein sequence ID" value="MDL5376826.1"/>
    <property type="molecule type" value="Genomic_DNA"/>
</dbReference>
<dbReference type="InterPro" id="IPR010841">
    <property type="entry name" value="EF-G-binding_N"/>
</dbReference>
<dbReference type="InterPro" id="IPR032330">
    <property type="entry name" value="EF-G-binding_C"/>
</dbReference>
<dbReference type="InterPro" id="IPR038344">
    <property type="entry name" value="EF-G_N_sf"/>
</dbReference>
<dbReference type="RefSeq" id="WP_034780360.1">
    <property type="nucleotide sequence ID" value="NZ_CP183077.1"/>
</dbReference>
<proteinExistence type="predicted"/>
<dbReference type="Proteomes" id="UP001230807">
    <property type="component" value="Unassembled WGS sequence"/>
</dbReference>
<dbReference type="Gene3D" id="1.20.1280.250">
    <property type="match status" value="1"/>
</dbReference>
<dbReference type="Pfam" id="PF07299">
    <property type="entry name" value="EF-G-binding_N"/>
    <property type="match status" value="1"/>
</dbReference>
<feature type="domain" description="Elongation factor G-binding protein N-terminal" evidence="1">
    <location>
        <begin position="5"/>
        <end position="86"/>
    </location>
</feature>
<protein>
    <submittedName>
        <fullName evidence="3">Elongation factor G-binding protein</fullName>
    </submittedName>
</protein>
<evidence type="ECO:0000259" key="1">
    <source>
        <dbReference type="Pfam" id="PF07299"/>
    </source>
</evidence>
<dbReference type="Pfam" id="PF16571">
    <property type="entry name" value="FBP_C"/>
    <property type="match status" value="1"/>
</dbReference>
<evidence type="ECO:0000313" key="3">
    <source>
        <dbReference type="EMBL" id="MDL5376826.1"/>
    </source>
</evidence>
<keyword evidence="3" id="KW-0251">Elongation factor</keyword>
<sequence length="216" mass="24733">MLERFIENHQFNYIREQVETIRDSRKKSLPSSVLQAVIDLANAKIAFLFPEATSAQLAMLDVSKLQTDEAYDGFIDELRPHVRSFPQVSEQQVKKMFPKQKKLRLPDAAELNVNRMSYMSWNDLRSNRKYILCEKNHQLIGIELKASSNAKKNICAFCNQLAEVSYCVTITKAKQAKNPDYYKAIGTYICTDSASCNENMTNLDALMTFVETALKE</sequence>
<feature type="domain" description="Elongation factor G-binding protein C-terminal treble-clef zinc-finger" evidence="2">
    <location>
        <begin position="100"/>
        <end position="202"/>
    </location>
</feature>
<comment type="caution">
    <text evidence="3">The sequence shown here is derived from an EMBL/GenBank/DDBJ whole genome shotgun (WGS) entry which is preliminary data.</text>
</comment>
<keyword evidence="3" id="KW-0648">Protein biosynthesis</keyword>
<evidence type="ECO:0000313" key="4">
    <source>
        <dbReference type="Proteomes" id="UP001230807"/>
    </source>
</evidence>
<evidence type="ECO:0000259" key="2">
    <source>
        <dbReference type="Pfam" id="PF16571"/>
    </source>
</evidence>